<evidence type="ECO:0000313" key="13">
    <source>
        <dbReference type="Proteomes" id="UP000320338"/>
    </source>
</evidence>
<evidence type="ECO:0000256" key="9">
    <source>
        <dbReference type="ARBA" id="ARBA00023004"/>
    </source>
</evidence>
<dbReference type="EC" id="1.13.11.16" evidence="10"/>
<evidence type="ECO:0000259" key="11">
    <source>
        <dbReference type="Pfam" id="PF02900"/>
    </source>
</evidence>
<keyword evidence="7 10" id="KW-0223">Dioxygenase</keyword>
<proteinExistence type="inferred from homology"/>
<comment type="function">
    <text evidence="10">Catalyzes the non-heme iron(II)-dependent oxidative cleavage of 2,3-dihydroxyphenylpropionic acid and 2,3-dihydroxicinnamic acid into 2-hydroxy-6-ketononadienedioate and 2-hydroxy-6-ketononatrienedioate, respectively.</text>
</comment>
<sequence length="313" mass="33592">MSLALCTTSHSPLMGVNDPGEQTTAVVEASFAAARRFVSDFDPELVLLFGPDHYNGFFYDMMPPFCVGTGARSIGDYGTAAGALPVDRDAAYAVVRDVLGEGIDLAYSERMYVDHGMAQPLEILFGRIDALPVVPVFVNSVAEPLGPVSRARRLGESIGRAVAGLDRRVLIVGSGGLSHDPPVPRMQDAPPEVAERLIDGRNPTPEQRAAREQRVFDTGVAFAAGEASIAPLNPEWDRHLMGLLAAGDFDEIDSWSNEEFVEKAGHSSHEVRTWIAAYAALSTAGPYRVETSFYRPIPEWIAGFGVTTAASAA</sequence>
<dbReference type="HAMAP" id="MF_01653">
    <property type="entry name" value="MhpB"/>
    <property type="match status" value="1"/>
</dbReference>
<dbReference type="UniPathway" id="UPA00714"/>
<comment type="similarity">
    <text evidence="4 10">Belongs to the LigB/MhpB extradiol dioxygenase family.</text>
</comment>
<dbReference type="GO" id="GO:0019380">
    <property type="term" value="P:3-phenylpropionate catabolic process"/>
    <property type="evidence" value="ECO:0007669"/>
    <property type="project" value="UniProtKB-UniRule"/>
</dbReference>
<evidence type="ECO:0000256" key="8">
    <source>
        <dbReference type="ARBA" id="ARBA00023002"/>
    </source>
</evidence>
<evidence type="ECO:0000256" key="2">
    <source>
        <dbReference type="ARBA" id="ARBA00001843"/>
    </source>
</evidence>
<dbReference type="NCBIfam" id="NF009910">
    <property type="entry name" value="PRK13370.1-4"/>
    <property type="match status" value="1"/>
</dbReference>
<dbReference type="InterPro" id="IPR023789">
    <property type="entry name" value="DHPP/DHXA_dioxygenase"/>
</dbReference>
<evidence type="ECO:0000256" key="10">
    <source>
        <dbReference type="HAMAP-Rule" id="MF_01653"/>
    </source>
</evidence>
<dbReference type="InterPro" id="IPR004183">
    <property type="entry name" value="Xdiol_dOase_suB"/>
</dbReference>
<dbReference type="EMBL" id="BJNG01000067">
    <property type="protein sequence ID" value="GEC22916.1"/>
    <property type="molecule type" value="Genomic_DNA"/>
</dbReference>
<evidence type="ECO:0000256" key="1">
    <source>
        <dbReference type="ARBA" id="ARBA00001748"/>
    </source>
</evidence>
<feature type="domain" description="Extradiol ring-cleavage dioxygenase class III enzyme subunit B" evidence="11">
    <location>
        <begin position="6"/>
        <end position="305"/>
    </location>
</feature>
<comment type="catalytic activity">
    <reaction evidence="2 10">
        <text>3-(2,3-dihydroxyphenyl)propanoate + O2 = (2Z,4E)-2-hydroxy-6-oxonona-2,4-dienedioate + H(+)</text>
        <dbReference type="Rhea" id="RHEA:23840"/>
        <dbReference type="ChEBI" id="CHEBI:15378"/>
        <dbReference type="ChEBI" id="CHEBI:15379"/>
        <dbReference type="ChEBI" id="CHEBI:46951"/>
        <dbReference type="ChEBI" id="CHEBI:66887"/>
        <dbReference type="EC" id="1.13.11.16"/>
    </reaction>
</comment>
<dbReference type="OrthoDB" id="8673673at2"/>
<comment type="catalytic activity">
    <reaction evidence="1 10">
        <text>(2E)-3-(2,3-dihydroxyphenyl)prop-2-enoate + O2 = (2Z,4E,7E)-2-hydroxy-6-oxonona-2,4,7-trienedioate + H(+)</text>
        <dbReference type="Rhea" id="RHEA:25054"/>
        <dbReference type="ChEBI" id="CHEBI:15378"/>
        <dbReference type="ChEBI" id="CHEBI:15379"/>
        <dbReference type="ChEBI" id="CHEBI:58642"/>
        <dbReference type="ChEBI" id="CHEBI:66888"/>
        <dbReference type="EC" id="1.13.11.16"/>
    </reaction>
</comment>
<dbReference type="AlphaFoldDB" id="A0A4Y3WZN2"/>
<evidence type="ECO:0000313" key="12">
    <source>
        <dbReference type="EMBL" id="GEC22916.1"/>
    </source>
</evidence>
<comment type="pathway">
    <text evidence="3 10">Aromatic compound metabolism; 3-phenylpropanoate degradation.</text>
</comment>
<dbReference type="SUPFAM" id="SSF53213">
    <property type="entry name" value="LigB-like"/>
    <property type="match status" value="1"/>
</dbReference>
<name>A0A4Y3WZN2_9PSEU</name>
<gene>
    <name evidence="10 12" type="primary">mhpB</name>
    <name evidence="12" type="ORF">PHY01_51990</name>
</gene>
<accession>A0A4Y3WZN2</accession>
<keyword evidence="13" id="KW-1185">Reference proteome</keyword>
<keyword evidence="9 10" id="KW-0408">Iron</keyword>
<dbReference type="RefSeq" id="WP_141282836.1">
    <property type="nucleotide sequence ID" value="NZ_BAAARZ010000028.1"/>
</dbReference>
<evidence type="ECO:0000256" key="5">
    <source>
        <dbReference type="ARBA" id="ARBA00011881"/>
    </source>
</evidence>
<dbReference type="Proteomes" id="UP000320338">
    <property type="component" value="Unassembled WGS sequence"/>
</dbReference>
<comment type="cofactor">
    <cofactor evidence="10">
        <name>Fe(2+)</name>
        <dbReference type="ChEBI" id="CHEBI:29033"/>
    </cofactor>
</comment>
<organism evidence="12 13">
    <name type="scientific">Pseudonocardia hydrocarbonoxydans</name>
    <dbReference type="NCBI Taxonomy" id="76726"/>
    <lineage>
        <taxon>Bacteria</taxon>
        <taxon>Bacillati</taxon>
        <taxon>Actinomycetota</taxon>
        <taxon>Actinomycetes</taxon>
        <taxon>Pseudonocardiales</taxon>
        <taxon>Pseudonocardiaceae</taxon>
        <taxon>Pseudonocardia</taxon>
    </lineage>
</organism>
<evidence type="ECO:0000256" key="4">
    <source>
        <dbReference type="ARBA" id="ARBA00007030"/>
    </source>
</evidence>
<reference evidence="12 13" key="1">
    <citation type="submission" date="2019-06" db="EMBL/GenBank/DDBJ databases">
        <title>Whole genome shotgun sequence of Pseudonocardia hydrocarbonoxydans NBRC 14498.</title>
        <authorList>
            <person name="Hosoyama A."/>
            <person name="Uohara A."/>
            <person name="Ohji S."/>
            <person name="Ichikawa N."/>
        </authorList>
    </citation>
    <scope>NUCLEOTIDE SEQUENCE [LARGE SCALE GENOMIC DNA]</scope>
    <source>
        <strain evidence="12 13">NBRC 14498</strain>
    </source>
</reference>
<feature type="active site" description="Proton acceptor" evidence="10">
    <location>
        <position position="179"/>
    </location>
</feature>
<evidence type="ECO:0000256" key="6">
    <source>
        <dbReference type="ARBA" id="ARBA00022797"/>
    </source>
</evidence>
<dbReference type="GO" id="GO:0047070">
    <property type="term" value="F:3-carboxyethylcatechol 2,3-dioxygenase activity"/>
    <property type="evidence" value="ECO:0007669"/>
    <property type="project" value="UniProtKB-UniRule"/>
</dbReference>
<evidence type="ECO:0000256" key="7">
    <source>
        <dbReference type="ARBA" id="ARBA00022964"/>
    </source>
</evidence>
<evidence type="ECO:0000256" key="3">
    <source>
        <dbReference type="ARBA" id="ARBA00005207"/>
    </source>
</evidence>
<keyword evidence="6 10" id="KW-0058">Aromatic hydrocarbons catabolism</keyword>
<dbReference type="GO" id="GO:0008198">
    <property type="term" value="F:ferrous iron binding"/>
    <property type="evidence" value="ECO:0007669"/>
    <property type="project" value="InterPro"/>
</dbReference>
<dbReference type="CDD" id="cd07365">
    <property type="entry name" value="MhpB_like"/>
    <property type="match status" value="1"/>
</dbReference>
<comment type="caution">
    <text evidence="12">The sequence shown here is derived from an EMBL/GenBank/DDBJ whole genome shotgun (WGS) entry which is preliminary data.</text>
</comment>
<feature type="active site" description="Proton donor" evidence="10">
    <location>
        <position position="115"/>
    </location>
</feature>
<dbReference type="Pfam" id="PF02900">
    <property type="entry name" value="LigB"/>
    <property type="match status" value="1"/>
</dbReference>
<keyword evidence="8 10" id="KW-0560">Oxidoreductase</keyword>
<comment type="subunit">
    <text evidence="5 10">Homotetramer.</text>
</comment>
<protein>
    <recommendedName>
        <fullName evidence="10">2,3-dihydroxyphenylpropionate/2,3-dihydroxicinnamic acid 1,2-dioxygenase</fullName>
        <ecNumber evidence="10">1.13.11.16</ecNumber>
    </recommendedName>
    <alternativeName>
        <fullName evidence="10">3-carboxyethylcatechol 2,3-dioxygenase</fullName>
    </alternativeName>
</protein>
<dbReference type="Gene3D" id="3.40.830.10">
    <property type="entry name" value="LigB-like"/>
    <property type="match status" value="1"/>
</dbReference>